<dbReference type="CDD" id="cd02440">
    <property type="entry name" value="AdoMet_MTases"/>
    <property type="match status" value="1"/>
</dbReference>
<organism evidence="3 4">
    <name type="scientific">Colletotrichum sojae</name>
    <dbReference type="NCBI Taxonomy" id="2175907"/>
    <lineage>
        <taxon>Eukaryota</taxon>
        <taxon>Fungi</taxon>
        <taxon>Dikarya</taxon>
        <taxon>Ascomycota</taxon>
        <taxon>Pezizomycotina</taxon>
        <taxon>Sordariomycetes</taxon>
        <taxon>Hypocreomycetidae</taxon>
        <taxon>Glomerellales</taxon>
        <taxon>Glomerellaceae</taxon>
        <taxon>Colletotrichum</taxon>
        <taxon>Colletotrichum orchidearum species complex</taxon>
    </lineage>
</organism>
<evidence type="ECO:0000256" key="1">
    <source>
        <dbReference type="ARBA" id="ARBA00038158"/>
    </source>
</evidence>
<dbReference type="PANTHER" id="PTHR43591">
    <property type="entry name" value="METHYLTRANSFERASE"/>
    <property type="match status" value="1"/>
</dbReference>
<dbReference type="AlphaFoldDB" id="A0A8H6JUP6"/>
<dbReference type="Proteomes" id="UP000652219">
    <property type="component" value="Unassembled WGS sequence"/>
</dbReference>
<dbReference type="Gene3D" id="3.40.50.150">
    <property type="entry name" value="Vaccinia Virus protein VP39"/>
    <property type="match status" value="1"/>
</dbReference>
<evidence type="ECO:0000313" key="4">
    <source>
        <dbReference type="Proteomes" id="UP000652219"/>
    </source>
</evidence>
<dbReference type="PANTHER" id="PTHR43591:SF105">
    <property type="entry name" value="METHYLTRANSFERASE DOMAIN-CONTAINING PROTEIN-RELATED"/>
    <property type="match status" value="1"/>
</dbReference>
<keyword evidence="4" id="KW-1185">Reference proteome</keyword>
<dbReference type="GO" id="GO:0008168">
    <property type="term" value="F:methyltransferase activity"/>
    <property type="evidence" value="ECO:0007669"/>
    <property type="project" value="UniProtKB-KW"/>
</dbReference>
<comment type="caution">
    <text evidence="3">The sequence shown here is derived from an EMBL/GenBank/DDBJ whole genome shotgun (WGS) entry which is preliminary data.</text>
</comment>
<feature type="compositionally biased region" description="Low complexity" evidence="2">
    <location>
        <begin position="1"/>
        <end position="13"/>
    </location>
</feature>
<comment type="similarity">
    <text evidence="1">Belongs to the methyltransferase superfamily. LaeA methyltransferase family.</text>
</comment>
<dbReference type="EMBL" id="WIGN01000011">
    <property type="protein sequence ID" value="KAF6819068.1"/>
    <property type="molecule type" value="Genomic_DNA"/>
</dbReference>
<evidence type="ECO:0000313" key="3">
    <source>
        <dbReference type="EMBL" id="KAF6819068.1"/>
    </source>
</evidence>
<protein>
    <submittedName>
        <fullName evidence="3">Methyltransferase domain-containing protein</fullName>
    </submittedName>
</protein>
<dbReference type="SUPFAM" id="SSF53335">
    <property type="entry name" value="S-adenosyl-L-methionine-dependent methyltransferases"/>
    <property type="match status" value="1"/>
</dbReference>
<name>A0A8H6JUP6_9PEZI</name>
<dbReference type="InterPro" id="IPR029063">
    <property type="entry name" value="SAM-dependent_MTases_sf"/>
</dbReference>
<dbReference type="GO" id="GO:0032259">
    <property type="term" value="P:methylation"/>
    <property type="evidence" value="ECO:0007669"/>
    <property type="project" value="UniProtKB-KW"/>
</dbReference>
<feature type="region of interest" description="Disordered" evidence="2">
    <location>
        <begin position="1"/>
        <end position="38"/>
    </location>
</feature>
<proteinExistence type="inferred from homology"/>
<reference evidence="3 4" key="1">
    <citation type="journal article" date="2020" name="Phytopathology">
        <title>Genome Sequence Resources of Colletotrichum truncatum, C. plurivorum, C. musicola, and C. sojae: Four Species Pathogenic to Soybean (Glycine max).</title>
        <authorList>
            <person name="Rogerio F."/>
            <person name="Boufleur T.R."/>
            <person name="Ciampi-Guillardi M."/>
            <person name="Sukno S.A."/>
            <person name="Thon M.R."/>
            <person name="Massola Junior N.S."/>
            <person name="Baroncelli R."/>
        </authorList>
    </citation>
    <scope>NUCLEOTIDE SEQUENCE [LARGE SCALE GENOMIC DNA]</scope>
    <source>
        <strain evidence="3 4">LFN0009</strain>
    </source>
</reference>
<dbReference type="Pfam" id="PF13489">
    <property type="entry name" value="Methyltransf_23"/>
    <property type="match status" value="1"/>
</dbReference>
<sequence>MSAAAASNAPAPATGAQQSPVQNIDAVDVTDDSSSDRAESIASLKTSLASSIYNFRAENGRTYHRYKDGTYLYPNDERESDRLDLQHELFLLTLDWKLGLAPPNEEDSNVKRVLDVGTGTGLWAIDFGDAHPNAEVIGVDLSPPQVDVPPNVVFEIDDLEEPWLYSRPFDYIHSRMMTSSVANWKNYLQKCFDNLEPGGYLELQEVDGLAISDDGTLKEDSAMQKGSKLLKEACEIFGRPFQSIPALIGIMQDIGFVDIVSTKYKWPTNSWPKDPKLKLMGDYSLANNLAGIEGWYMAPYTRALGWKKEEVQVFLIDVRKELKDTSIHAYLPM</sequence>
<accession>A0A8H6JUP6</accession>
<gene>
    <name evidence="3" type="ORF">CSOJ01_01453</name>
</gene>
<keyword evidence="3" id="KW-0489">Methyltransferase</keyword>
<keyword evidence="3" id="KW-0808">Transferase</keyword>
<evidence type="ECO:0000256" key="2">
    <source>
        <dbReference type="SAM" id="MobiDB-lite"/>
    </source>
</evidence>